<organism evidence="1 2">
    <name type="scientific">Nannocystis pusilla</name>
    <dbReference type="NCBI Taxonomy" id="889268"/>
    <lineage>
        <taxon>Bacteria</taxon>
        <taxon>Pseudomonadati</taxon>
        <taxon>Myxococcota</taxon>
        <taxon>Polyangia</taxon>
        <taxon>Nannocystales</taxon>
        <taxon>Nannocystaceae</taxon>
        <taxon>Nannocystis</taxon>
    </lineage>
</organism>
<evidence type="ECO:0000313" key="2">
    <source>
        <dbReference type="Proteomes" id="UP001139031"/>
    </source>
</evidence>
<dbReference type="NCBIfam" id="TIGR04267">
    <property type="entry name" value="mod_HExxH"/>
    <property type="match status" value="1"/>
</dbReference>
<accession>A0ABS7TY11</accession>
<keyword evidence="2" id="KW-1185">Reference proteome</keyword>
<gene>
    <name evidence="1" type="ORF">K7C98_28235</name>
</gene>
<evidence type="ECO:0000313" key="1">
    <source>
        <dbReference type="EMBL" id="MBZ5713142.1"/>
    </source>
</evidence>
<reference evidence="1" key="1">
    <citation type="submission" date="2021-08" db="EMBL/GenBank/DDBJ databases">
        <authorList>
            <person name="Stevens D.C."/>
        </authorList>
    </citation>
    <scope>NUCLEOTIDE SEQUENCE</scope>
    <source>
        <strain evidence="1">DSM 53165</strain>
    </source>
</reference>
<dbReference type="Proteomes" id="UP001139031">
    <property type="component" value="Unassembled WGS sequence"/>
</dbReference>
<protein>
    <recommendedName>
        <fullName evidence="3">HEXXH motif domain-containing protein</fullName>
    </recommendedName>
</protein>
<dbReference type="EMBL" id="JAIRAU010000039">
    <property type="protein sequence ID" value="MBZ5713142.1"/>
    <property type="molecule type" value="Genomic_DNA"/>
</dbReference>
<name>A0ABS7TY11_9BACT</name>
<dbReference type="RefSeq" id="WP_224194886.1">
    <property type="nucleotide sequence ID" value="NZ_JAIRAU010000039.1"/>
</dbReference>
<dbReference type="InterPro" id="IPR026337">
    <property type="entry name" value="AKG_HExxH"/>
</dbReference>
<proteinExistence type="predicted"/>
<sequence>MSGDRGGGVLADLTLPARGSQTARGLFSAALRRALTELLRLPPAPGPNGAAWGRFAPVLRRIAGQSPGALASAVRRPTVGTLIRCLRGRPDAALQGELLATLALELAVAGVLEDRVTVLQPPAMVPCLGARCALAPPPGPLAIGPDGWAVGGVGGALGRDFGTCPSEHVLTDIYATIAGPIALALRRDNNPLAGLEAHPDKSGSALDLGGLPPAAWLAGLRAGLELIATHLPALRAELDVGLVLVVPVGHDGERHLSASYQEAIGTVYLSLHPSALTLAEALIHEFSHNKLHALLEQGPILDNAWSPLYASPVRPDPRPLHGVLLAAHAFLPVAAMLESMLAEGTGDVERRLRQVARGNHEAVETLRLHARPTSLGEPLLAELVALDARFRGWWED</sequence>
<comment type="caution">
    <text evidence="1">The sequence shown here is derived from an EMBL/GenBank/DDBJ whole genome shotgun (WGS) entry which is preliminary data.</text>
</comment>
<evidence type="ECO:0008006" key="3">
    <source>
        <dbReference type="Google" id="ProtNLM"/>
    </source>
</evidence>